<proteinExistence type="predicted"/>
<dbReference type="AlphaFoldDB" id="A0AAN8A6N9"/>
<feature type="coiled-coil region" evidence="1">
    <location>
        <begin position="383"/>
        <end position="431"/>
    </location>
</feature>
<evidence type="ECO:0000313" key="2">
    <source>
        <dbReference type="EMBL" id="KAK5774011.1"/>
    </source>
</evidence>
<evidence type="ECO:0000313" key="3">
    <source>
        <dbReference type="Proteomes" id="UP001306508"/>
    </source>
</evidence>
<dbReference type="EMBL" id="JAWIZZ010000059">
    <property type="protein sequence ID" value="KAK5774011.1"/>
    <property type="molecule type" value="Genomic_DNA"/>
</dbReference>
<keyword evidence="3" id="KW-1185">Reference proteome</keyword>
<dbReference type="Pfam" id="PF11778">
    <property type="entry name" value="SID"/>
    <property type="match status" value="1"/>
</dbReference>
<protein>
    <submittedName>
        <fullName evidence="2">Uncharacterized protein</fullName>
    </submittedName>
</protein>
<sequence length="566" mass="67191">MYFDQFRENNKHSKQALLNDALYLCEIYQKRYFVGITNIVSQGTLIKFCDILNFKYKQYKEMLDQHNTISTKKDLRIQKPKDDFDNDKENFFVSAKQSPEKKMIYNETKENRINKEPLTQKNMNPIFITQTPEKQLDFLLQNIKSLKMDNISKFDIQKDKFQQIISDFQILEKKIFNIKENYTKRIELQISIFNKHIKNYETKCNETLHQKNKQLESANKALQEKEIQLQKLNERIFNLQKKEDKLKQIDLFTIPIGKILLEYMKDTRNDISFEVYFKKNFPNITSFSNISQKESFQSLQREVVEKIESLKNFHDMDTELRHFITSITKVIEQQGNSLTNGIKILYEQVQNLDNKQNCIAEDKNIVESLSLLTNDYSRQINLNNELKNNLTTVQNILKDTQSQLKIELAKNNELNENVQLQNVTLNNLSDQYNKLQGDLAQKLRWKQLKGINRDSNKSKKDLERIEMMSHVELQNIVKQLVIFLDIPIDKIRTQLIKISISLKYERNLSIYFIGNINYQLTGQKINFNKYQKEAFQQFQKDTSLNNIVHPLQTKLDTLLDEVLLKL</sequence>
<dbReference type="InterPro" id="IPR021750">
    <property type="entry name" value="Sid4-like"/>
</dbReference>
<comment type="caution">
    <text evidence="2">The sequence shown here is derived from an EMBL/GenBank/DDBJ whole genome shotgun (WGS) entry which is preliminary data.</text>
</comment>
<keyword evidence="1" id="KW-0175">Coiled coil</keyword>
<evidence type="ECO:0000256" key="1">
    <source>
        <dbReference type="SAM" id="Coils"/>
    </source>
</evidence>
<gene>
    <name evidence="2" type="ORF">RI543_004769</name>
</gene>
<accession>A0AAN8A6N9</accession>
<organism evidence="2 3">
    <name type="scientific">Arxiozyma heterogenica</name>
    <dbReference type="NCBI Taxonomy" id="278026"/>
    <lineage>
        <taxon>Eukaryota</taxon>
        <taxon>Fungi</taxon>
        <taxon>Dikarya</taxon>
        <taxon>Ascomycota</taxon>
        <taxon>Saccharomycotina</taxon>
        <taxon>Saccharomycetes</taxon>
        <taxon>Saccharomycetales</taxon>
        <taxon>Saccharomycetaceae</taxon>
        <taxon>Arxiozyma</taxon>
    </lineage>
</organism>
<feature type="coiled-coil region" evidence="1">
    <location>
        <begin position="205"/>
        <end position="249"/>
    </location>
</feature>
<reference evidence="3" key="1">
    <citation type="submission" date="2023-07" db="EMBL/GenBank/DDBJ databases">
        <title>A draft genome of Kazachstania heterogenica Y-27499.</title>
        <authorList>
            <person name="Donic C."/>
            <person name="Kralova J.S."/>
            <person name="Fidel L."/>
            <person name="Ben-Dor S."/>
            <person name="Jung S."/>
        </authorList>
    </citation>
    <scope>NUCLEOTIDE SEQUENCE [LARGE SCALE GENOMIC DNA]</scope>
    <source>
        <strain evidence="3">Y27499</strain>
    </source>
</reference>
<dbReference type="Proteomes" id="UP001306508">
    <property type="component" value="Unassembled WGS sequence"/>
</dbReference>
<name>A0AAN8A6N9_9SACH</name>